<feature type="compositionally biased region" description="Basic residues" evidence="12">
    <location>
        <begin position="161"/>
        <end position="171"/>
    </location>
</feature>
<keyword evidence="11" id="KW-0325">Glycoprotein</keyword>
<feature type="region of interest" description="Disordered" evidence="12">
    <location>
        <begin position="1520"/>
        <end position="1543"/>
    </location>
</feature>
<evidence type="ECO:0000256" key="5">
    <source>
        <dbReference type="ARBA" id="ARBA00022692"/>
    </source>
</evidence>
<dbReference type="PROSITE" id="PS51450">
    <property type="entry name" value="LRR"/>
    <property type="match status" value="2"/>
</dbReference>
<keyword evidence="5" id="KW-0812">Transmembrane</keyword>
<evidence type="ECO:0000256" key="9">
    <source>
        <dbReference type="ARBA" id="ARBA00023034"/>
    </source>
</evidence>
<evidence type="ECO:0000256" key="12">
    <source>
        <dbReference type="SAM" id="MobiDB-lite"/>
    </source>
</evidence>
<dbReference type="Proteomes" id="UP000678499">
    <property type="component" value="Unassembled WGS sequence"/>
</dbReference>
<dbReference type="EMBL" id="OA882487">
    <property type="protein sequence ID" value="CAD7275612.1"/>
    <property type="molecule type" value="Genomic_DNA"/>
</dbReference>
<evidence type="ECO:0000256" key="1">
    <source>
        <dbReference type="ARBA" id="ARBA00004323"/>
    </source>
</evidence>
<evidence type="ECO:0000256" key="8">
    <source>
        <dbReference type="ARBA" id="ARBA00022989"/>
    </source>
</evidence>
<feature type="region of interest" description="Disordered" evidence="12">
    <location>
        <begin position="634"/>
        <end position="697"/>
    </location>
</feature>
<feature type="compositionally biased region" description="Polar residues" evidence="12">
    <location>
        <begin position="665"/>
        <end position="695"/>
    </location>
</feature>
<evidence type="ECO:0000313" key="15">
    <source>
        <dbReference type="Proteomes" id="UP000678499"/>
    </source>
</evidence>
<gene>
    <name evidence="14" type="ORF">NMOB1V02_LOCUS3402</name>
</gene>
<keyword evidence="8" id="KW-1133">Transmembrane helix</keyword>
<dbReference type="GO" id="GO:0009247">
    <property type="term" value="P:glycolipid biosynthetic process"/>
    <property type="evidence" value="ECO:0007669"/>
    <property type="project" value="InterPro"/>
</dbReference>
<dbReference type="Gene3D" id="3.80.10.10">
    <property type="entry name" value="Ribonuclease Inhibitor"/>
    <property type="match status" value="1"/>
</dbReference>
<feature type="signal peptide" evidence="13">
    <location>
        <begin position="1"/>
        <end position="21"/>
    </location>
</feature>
<dbReference type="PANTHER" id="PTHR14647">
    <property type="entry name" value="GALACTOSE-3-O-SULFOTRANSFERASE"/>
    <property type="match status" value="1"/>
</dbReference>
<keyword evidence="7" id="KW-0735">Signal-anchor</keyword>
<feature type="compositionally biased region" description="Low complexity" evidence="12">
    <location>
        <begin position="1520"/>
        <end position="1541"/>
    </location>
</feature>
<dbReference type="PANTHER" id="PTHR14647:SF87">
    <property type="entry name" value="PUTATIVE-RELATED"/>
    <property type="match status" value="1"/>
</dbReference>
<dbReference type="SUPFAM" id="SSF52058">
    <property type="entry name" value="L domain-like"/>
    <property type="match status" value="1"/>
</dbReference>
<evidence type="ECO:0000256" key="6">
    <source>
        <dbReference type="ARBA" id="ARBA00022737"/>
    </source>
</evidence>
<keyword evidence="3" id="KW-0433">Leucine-rich repeat</keyword>
<evidence type="ECO:0000256" key="4">
    <source>
        <dbReference type="ARBA" id="ARBA00022679"/>
    </source>
</evidence>
<sequence length="1623" mass="181563">MGSTRLRTVYCTLWAAMFVTARSFAADKEHGIDRDLSDMTDIVYNKDSDNEPHYVQYDVASIPVKMTGVERFLSTFITSNGRRYPLRYATDHSGVESRPKVFNSPLLQKSAATHQKPSIGRAKMKPRTKPAKILQKAKTLKLKKTTGHYDKERHIGIPIRQKGKTRPKHNPATKENPAKQGGKLSNSDKKVPTCLKYVSTLESPGIKSATKFLVSSVMGNSEVSVVLDVTPSPKSKMYSVSLTILDPCILDLVFVQTFICGSMRYFNFGHPLLMNGNLSHFLDTHKHNPPDILAIFAFISKVPNEMLVDLGLRVEYIKNEEVVDAHLMFVERLFDLVLIMERMEESLVLMRHQLGWDLEDVLAFHHNSAMNQGTETLSKTQLQDLDNLLSDDHKLYSKFEAILEAKIQEFGHQRMADEVAALKCLQEQAAEMCQVQELPPAKLPLPYRPYSLLSSGLYPKVIDDTWAHEQLKQFCKRMCFTEAVGNLLKMLVLEELVECPVRPTVEVQVQKNIFWYPWLFIRDLFIVGKHQCFLKVKGQQVSEKYQGLLVGLMQKHQIKGPVEVFYVQPEPPKDWFSKRYDTFNSPKDQDMGFQDRSGHTPTFTPYFNQYHKKPYQKFSPYSSFDWKQQSNHYHTYTNPKTSTSTTTTSTPSPLRLQKYPVKQPWHNSPNGDWGTESITEPTKPQVTQEVPTESLSGGPLDDPEFLAFLAEELQTNVGEVAEALRRPVPDGYSDQQAEFLKKLYQDFINKKPVTTVLPAEQQLDETPFDPSITHGLMADTPESPLANFRRQFSHVPSGDIGKLLELCGCPSKQSKICAADGWNYENTCILRCLTASRWQHMRECHIYKTTVTGRIFDVDINRPYALQENFGGERVCRVSIAAMEGMCGVQFKKIQFDLGQRIDSCNKNYLLVEEAKFCNEGNYFPGLVNFNPEMRVDLSYHLENDTKGFDLFFSQVPCEDPGEDQSQIQNNYRKDGPCEIYLSGATGRFMTSALKSHQLNTKCRVTIVADDSKCGLELKFHRFSLSRNRQCEEEYFKVSGKRYCGSGPQLMPSDLLRMRGVHQAIVIVVLATLGHGQPQNFNAQALTMLSQMALKPCPQDTSPCVCRPTPDGPELECTAVNEAQALQFSQAFQDPIHYRKITLQRSRMLELPHDAFGEATADIYVIQNNPNLETIEIGALGNFANPKILIVQRNPQLEEFPFSDLKKWLDLEKFVLTDNRILEIPDFAFDGVNGQLKEIHLQRNVILDLGPLAFRGLSNLEYLDLSGNQIAALSAGSLFFSEPLKHLDLSRNRISNIDVKAFEDPSRSGSGNFAEYIDFSNNLFTFLENAKWEPIFKKLDSFKASLEEPPSTTTQFNPFLLLQQFGNLQQLAVSTTTQAPSTTIVLPVQPTAVENNPEALFFQFLQTLLQKNGEGVPAVQGNPVITSGAPSTTSTSTTTTTTTTTSTTTTTEAPSTSTTTTEPPTSSTTAPSSSTTALPAVTIPAQVPDTRVSNIWSSILSELDQLIQAKRVEITPIGSTTTTTATSSSATESPSSVSSSTNGPALVELATESGINIQPDTIPQEQNTIDVSGPAQLEFGARVPKAFHSEPQGNQLQQPGAGSVKDPEPLGISSLEPQELSLD</sequence>
<evidence type="ECO:0000256" key="3">
    <source>
        <dbReference type="ARBA" id="ARBA00022614"/>
    </source>
</evidence>
<feature type="chain" id="PRO_5036403204" evidence="13">
    <location>
        <begin position="22"/>
        <end position="1623"/>
    </location>
</feature>
<dbReference type="InterPro" id="IPR032675">
    <property type="entry name" value="LRR_dom_sf"/>
</dbReference>
<dbReference type="OrthoDB" id="2013775at2759"/>
<dbReference type="SMART" id="SM00369">
    <property type="entry name" value="LRR_TYP"/>
    <property type="match status" value="4"/>
</dbReference>
<dbReference type="Pfam" id="PF13516">
    <property type="entry name" value="LRR_6"/>
    <property type="match status" value="1"/>
</dbReference>
<evidence type="ECO:0000313" key="14">
    <source>
        <dbReference type="EMBL" id="CAD7275612.1"/>
    </source>
</evidence>
<evidence type="ECO:0000256" key="13">
    <source>
        <dbReference type="SAM" id="SignalP"/>
    </source>
</evidence>
<dbReference type="InterPro" id="IPR009729">
    <property type="entry name" value="Gal-3-0_sulfotransfrase"/>
</dbReference>
<evidence type="ECO:0000256" key="2">
    <source>
        <dbReference type="ARBA" id="ARBA00008124"/>
    </source>
</evidence>
<dbReference type="InterPro" id="IPR003591">
    <property type="entry name" value="Leu-rich_rpt_typical-subtyp"/>
</dbReference>
<dbReference type="GO" id="GO:0000139">
    <property type="term" value="C:Golgi membrane"/>
    <property type="evidence" value="ECO:0007669"/>
    <property type="project" value="UniProtKB-SubCell"/>
</dbReference>
<dbReference type="InterPro" id="IPR001611">
    <property type="entry name" value="Leu-rich_rpt"/>
</dbReference>
<dbReference type="Gene3D" id="3.40.50.300">
    <property type="entry name" value="P-loop containing nucleotide triphosphate hydrolases"/>
    <property type="match status" value="1"/>
</dbReference>
<keyword evidence="9" id="KW-0333">Golgi apparatus</keyword>
<dbReference type="EMBL" id="CAJPEX010000450">
    <property type="protein sequence ID" value="CAG0915764.1"/>
    <property type="molecule type" value="Genomic_DNA"/>
</dbReference>
<feature type="compositionally biased region" description="Polar residues" evidence="12">
    <location>
        <begin position="1591"/>
        <end position="1600"/>
    </location>
</feature>
<evidence type="ECO:0000256" key="10">
    <source>
        <dbReference type="ARBA" id="ARBA00023136"/>
    </source>
</evidence>
<keyword evidence="6" id="KW-0677">Repeat</keyword>
<keyword evidence="10" id="KW-0472">Membrane</keyword>
<feature type="compositionally biased region" description="Low complexity" evidence="12">
    <location>
        <begin position="635"/>
        <end position="653"/>
    </location>
</feature>
<reference evidence="14" key="1">
    <citation type="submission" date="2020-11" db="EMBL/GenBank/DDBJ databases">
        <authorList>
            <person name="Tran Van P."/>
        </authorList>
    </citation>
    <scope>NUCLEOTIDE SEQUENCE</scope>
</reference>
<proteinExistence type="inferred from homology"/>
<feature type="region of interest" description="Disordered" evidence="12">
    <location>
        <begin position="158"/>
        <end position="188"/>
    </location>
</feature>
<dbReference type="InterPro" id="IPR036058">
    <property type="entry name" value="Kazal_dom_sf"/>
</dbReference>
<evidence type="ECO:0000256" key="11">
    <source>
        <dbReference type="ARBA" id="ARBA00023180"/>
    </source>
</evidence>
<dbReference type="GO" id="GO:0001733">
    <property type="term" value="F:galactosylceramide sulfotransferase activity"/>
    <property type="evidence" value="ECO:0007669"/>
    <property type="project" value="InterPro"/>
</dbReference>
<comment type="similarity">
    <text evidence="2">Belongs to the galactose-3-O-sulfotransferase family.</text>
</comment>
<name>A0A7R9GAS6_9CRUS</name>
<dbReference type="GO" id="GO:0009966">
    <property type="term" value="P:regulation of signal transduction"/>
    <property type="evidence" value="ECO:0007669"/>
    <property type="project" value="UniProtKB-ARBA"/>
</dbReference>
<feature type="compositionally biased region" description="Low complexity" evidence="12">
    <location>
        <begin position="1426"/>
        <end position="1477"/>
    </location>
</feature>
<feature type="region of interest" description="Disordered" evidence="12">
    <location>
        <begin position="1418"/>
        <end position="1482"/>
    </location>
</feature>
<dbReference type="InterPro" id="IPR027417">
    <property type="entry name" value="P-loop_NTPase"/>
</dbReference>
<protein>
    <submittedName>
        <fullName evidence="14">Uncharacterized protein</fullName>
    </submittedName>
</protein>
<keyword evidence="4" id="KW-0808">Transferase</keyword>
<dbReference type="Pfam" id="PF13855">
    <property type="entry name" value="LRR_8"/>
    <property type="match status" value="1"/>
</dbReference>
<organism evidence="14">
    <name type="scientific">Notodromas monacha</name>
    <dbReference type="NCBI Taxonomy" id="399045"/>
    <lineage>
        <taxon>Eukaryota</taxon>
        <taxon>Metazoa</taxon>
        <taxon>Ecdysozoa</taxon>
        <taxon>Arthropoda</taxon>
        <taxon>Crustacea</taxon>
        <taxon>Oligostraca</taxon>
        <taxon>Ostracoda</taxon>
        <taxon>Podocopa</taxon>
        <taxon>Podocopida</taxon>
        <taxon>Cypridocopina</taxon>
        <taxon>Cypridoidea</taxon>
        <taxon>Cyprididae</taxon>
        <taxon>Notodromas</taxon>
    </lineage>
</organism>
<dbReference type="Pfam" id="PF06990">
    <property type="entry name" value="Gal-3-0_sulfotr"/>
    <property type="match status" value="1"/>
</dbReference>
<keyword evidence="13" id="KW-0732">Signal</keyword>
<dbReference type="SUPFAM" id="SSF100895">
    <property type="entry name" value="Kazal-type serine protease inhibitors"/>
    <property type="match status" value="1"/>
</dbReference>
<comment type="subcellular location">
    <subcellularLocation>
        <location evidence="1">Golgi apparatus membrane</location>
        <topology evidence="1">Single-pass type II membrane protein</topology>
    </subcellularLocation>
</comment>
<feature type="region of interest" description="Disordered" evidence="12">
    <location>
        <begin position="1574"/>
        <end position="1623"/>
    </location>
</feature>
<evidence type="ECO:0000256" key="7">
    <source>
        <dbReference type="ARBA" id="ARBA00022968"/>
    </source>
</evidence>
<keyword evidence="15" id="KW-1185">Reference proteome</keyword>
<accession>A0A7R9GAS6</accession>